<reference evidence="2" key="1">
    <citation type="submission" date="2022-11" db="UniProtKB">
        <authorList>
            <consortium name="WormBaseParasite"/>
        </authorList>
    </citation>
    <scope>IDENTIFICATION</scope>
</reference>
<sequence>MAFFKFTLLSFVFFMATIQLFEAASLSGATDKNHAVKMPEKKIPANDIPLYNGSIIFDDAELAAAKSKYLLIQSKKTC</sequence>
<dbReference type="Proteomes" id="UP000887580">
    <property type="component" value="Unplaced"/>
</dbReference>
<dbReference type="WBParaSite" id="PS1159_v2.g5862.t1">
    <property type="protein sequence ID" value="PS1159_v2.g5862.t1"/>
    <property type="gene ID" value="PS1159_v2.g5862"/>
</dbReference>
<accession>A0AC35GJ87</accession>
<proteinExistence type="predicted"/>
<organism evidence="1 2">
    <name type="scientific">Panagrolaimus sp. PS1159</name>
    <dbReference type="NCBI Taxonomy" id="55785"/>
    <lineage>
        <taxon>Eukaryota</taxon>
        <taxon>Metazoa</taxon>
        <taxon>Ecdysozoa</taxon>
        <taxon>Nematoda</taxon>
        <taxon>Chromadorea</taxon>
        <taxon>Rhabditida</taxon>
        <taxon>Tylenchina</taxon>
        <taxon>Panagrolaimomorpha</taxon>
        <taxon>Panagrolaimoidea</taxon>
        <taxon>Panagrolaimidae</taxon>
        <taxon>Panagrolaimus</taxon>
    </lineage>
</organism>
<protein>
    <submittedName>
        <fullName evidence="2">Uncharacterized protein</fullName>
    </submittedName>
</protein>
<evidence type="ECO:0000313" key="1">
    <source>
        <dbReference type="Proteomes" id="UP000887580"/>
    </source>
</evidence>
<evidence type="ECO:0000313" key="2">
    <source>
        <dbReference type="WBParaSite" id="PS1159_v2.g5862.t1"/>
    </source>
</evidence>
<name>A0AC35GJ87_9BILA</name>